<feature type="compositionally biased region" description="Acidic residues" evidence="1">
    <location>
        <begin position="569"/>
        <end position="579"/>
    </location>
</feature>
<accession>A0A084QI20</accession>
<gene>
    <name evidence="2" type="ORF">S40285_04124</name>
</gene>
<feature type="compositionally biased region" description="Low complexity" evidence="1">
    <location>
        <begin position="747"/>
        <end position="759"/>
    </location>
</feature>
<reference evidence="2 3" key="1">
    <citation type="journal article" date="2014" name="BMC Genomics">
        <title>Comparative genome sequencing reveals chemotype-specific gene clusters in the toxigenic black mold Stachybotrys.</title>
        <authorList>
            <person name="Semeiks J."/>
            <person name="Borek D."/>
            <person name="Otwinowski Z."/>
            <person name="Grishin N.V."/>
        </authorList>
    </citation>
    <scope>NUCLEOTIDE SEQUENCE [LARGE SCALE GENOMIC DNA]</scope>
    <source>
        <strain evidence="2 3">IBT 40285</strain>
    </source>
</reference>
<dbReference type="STRING" id="1283841.A0A084QI20"/>
<feature type="compositionally biased region" description="Polar residues" evidence="1">
    <location>
        <begin position="666"/>
        <end position="679"/>
    </location>
</feature>
<evidence type="ECO:0000313" key="2">
    <source>
        <dbReference type="EMBL" id="KFA63605.1"/>
    </source>
</evidence>
<sequence>MIARGASYFPAERHRARGSVNYDVTVFTCAATVRSSVQGPRRHGGYGRIHYLSRQPPNSIIDAEPRANTNSSYTPGSWNYVTLDSLIQSQKHLPPGSLPPPPFIDELPGGSGQLRRPRLDRRDQCTNYRQDSTMERQRNTAGGQFDATALMDDGDSGDGQPGGEDMSRLRVKSPKAKTRSLSDGGGTPVKLSPSPYIIEASRRTSKDDSNIRDLLPPPPVTPRRADLTARRLSLQMPARGITPPPATSSAYINPAPLSPKLDHSQIYASPTNILPRRSRGLDFSRAATSLHHSILAEQSSPDSSPTIGGGRAMNIPDPDSRLEYGGLEQTSTSLWSMMGNQERMHISTSLGSAMAVGSDSSSSSDDDDIMDEDMEDAFVTTPQVSKVAPSRQMGLPGPFGSPAMTSLASFQQRQRPRKQAKKKWRGPLANGFTTAGSTSKSPPSVTPARRESISWQANQLRISGVDMDDNARGLSDAETTNGEAQRQVVRRVVSRRGNLLPKTKGFARIRAALLEEGAPAEAECLREAEVVKQVRESDVDLEPRVPSNADVPAPGTSLSSPNLNKDNDSLDDIPEDDMMGDLAMGLSGSFKQQVMKNSKGKSFWDTFSETSSIGGARTTPPPPALLPRGSSSGVSEDIAMDSPSVGGGPSGFTVGASPHAHPESQYPHTLQAQSSNGSIPPTAAEITRRINSKRRRDDDYFDPVSFKRRAVSPGLSVHNSPVPQSPHQRDSVQWGSRPGSNGGEKAGSSAPSDSGSMSGTPGNPSQGAGRGNGKGRVGFQGMVDTNDGLMRMSIE</sequence>
<feature type="region of interest" description="Disordered" evidence="1">
    <location>
        <begin position="536"/>
        <end position="579"/>
    </location>
</feature>
<feature type="compositionally biased region" description="Basic residues" evidence="1">
    <location>
        <begin position="414"/>
        <end position="425"/>
    </location>
</feature>
<dbReference type="OMA" id="SPGNDWM"/>
<dbReference type="PANTHER" id="PTHR42106:SF1">
    <property type="match status" value="1"/>
</dbReference>
<dbReference type="AlphaFoldDB" id="A0A084QI20"/>
<feature type="compositionally biased region" description="Gly residues" evidence="1">
    <location>
        <begin position="768"/>
        <end position="778"/>
    </location>
</feature>
<evidence type="ECO:0000256" key="1">
    <source>
        <dbReference type="SAM" id="MobiDB-lite"/>
    </source>
</evidence>
<feature type="compositionally biased region" description="Basic and acidic residues" evidence="1">
    <location>
        <begin position="200"/>
        <end position="211"/>
    </location>
</feature>
<feature type="compositionally biased region" description="Polar residues" evidence="1">
    <location>
        <begin position="296"/>
        <end position="306"/>
    </location>
</feature>
<organism evidence="2 3">
    <name type="scientific">Stachybotrys chlorohalonatus (strain IBT 40285)</name>
    <dbReference type="NCBI Taxonomy" id="1283841"/>
    <lineage>
        <taxon>Eukaryota</taxon>
        <taxon>Fungi</taxon>
        <taxon>Dikarya</taxon>
        <taxon>Ascomycota</taxon>
        <taxon>Pezizomycotina</taxon>
        <taxon>Sordariomycetes</taxon>
        <taxon>Hypocreomycetidae</taxon>
        <taxon>Hypocreales</taxon>
        <taxon>Stachybotryaceae</taxon>
        <taxon>Stachybotrys</taxon>
    </lineage>
</organism>
<evidence type="ECO:0000313" key="3">
    <source>
        <dbReference type="Proteomes" id="UP000028524"/>
    </source>
</evidence>
<feature type="region of interest" description="Disordered" evidence="1">
    <location>
        <begin position="91"/>
        <end position="224"/>
    </location>
</feature>
<dbReference type="EMBL" id="KL660735">
    <property type="protein sequence ID" value="KFA63605.1"/>
    <property type="molecule type" value="Genomic_DNA"/>
</dbReference>
<dbReference type="PANTHER" id="PTHR42106">
    <property type="entry name" value="CHROMOSOME 10, WHOLE GENOME SHOTGUN SEQUENCE"/>
    <property type="match status" value="1"/>
</dbReference>
<feature type="region of interest" description="Disordered" evidence="1">
    <location>
        <begin position="296"/>
        <end position="320"/>
    </location>
</feature>
<name>A0A084QI20_STAC4</name>
<feature type="compositionally biased region" description="Basic residues" evidence="1">
    <location>
        <begin position="169"/>
        <end position="178"/>
    </location>
</feature>
<feature type="region of interest" description="Disordered" evidence="1">
    <location>
        <begin position="610"/>
        <end position="795"/>
    </location>
</feature>
<dbReference type="OrthoDB" id="340550at2759"/>
<proteinExistence type="predicted"/>
<dbReference type="InParanoid" id="A0A084QI20"/>
<keyword evidence="3" id="KW-1185">Reference proteome</keyword>
<dbReference type="Proteomes" id="UP000028524">
    <property type="component" value="Unassembled WGS sequence"/>
</dbReference>
<protein>
    <submittedName>
        <fullName evidence="2">Uncharacterized protein</fullName>
    </submittedName>
</protein>
<dbReference type="HOGENOM" id="CLU_014533_0_0_1"/>
<feature type="compositionally biased region" description="Polar residues" evidence="1">
    <location>
        <begin position="717"/>
        <end position="734"/>
    </location>
</feature>
<feature type="region of interest" description="Disordered" evidence="1">
    <location>
        <begin position="402"/>
        <end position="451"/>
    </location>
</feature>
<feature type="compositionally biased region" description="Polar residues" evidence="1">
    <location>
        <begin position="431"/>
        <end position="443"/>
    </location>
</feature>